<organism evidence="2 3">
    <name type="scientific">Sinobacterium norvegicum</name>
    <dbReference type="NCBI Taxonomy" id="1641715"/>
    <lineage>
        <taxon>Bacteria</taxon>
        <taxon>Pseudomonadati</taxon>
        <taxon>Pseudomonadota</taxon>
        <taxon>Gammaproteobacteria</taxon>
        <taxon>Cellvibrionales</taxon>
        <taxon>Spongiibacteraceae</taxon>
        <taxon>Sinobacterium</taxon>
    </lineage>
</organism>
<evidence type="ECO:0000313" key="3">
    <source>
        <dbReference type="Proteomes" id="UP000838100"/>
    </source>
</evidence>
<protein>
    <submittedName>
        <fullName evidence="2">Uncharacterized protein</fullName>
    </submittedName>
</protein>
<comment type="caution">
    <text evidence="2">The sequence shown here is derived from an EMBL/GenBank/DDBJ whole genome shotgun (WGS) entry which is preliminary data.</text>
</comment>
<sequence length="355" mass="37601">MMNFAVTKKILAIAIGTAIVTGCSSSGGSKSPAMPDDRMEHPEWGNPGFGNPESDPGFGNPESDPGFGNPESDPGFGNPESDPGFGNPESDPGYDGPSGPVSEGIERGHGDFIENTSGLVFAGDNGRQLSVASGEVVFTDTQGRVTLVGNIEQHEIGGNEYTVLRSESGQVFGFVTVDNGSAKLTTHDGKFVRLDVDGDRIVVSVGNGNSPILPPAGTDPEFGLPPQDGDPLRPSINIIDDDKSYRTVIEDGSGNDQFETAITFVDGTTIEISRNSWAGGSAMDRQGNSYTIDSTNDAYHVIERVGDDWSVTVPKEIVSKAQAETASALSADQRRQMKQRITSIKSQLKARFANR</sequence>
<gene>
    <name evidence="2" type="ORF">SIN8267_01449</name>
</gene>
<name>A0ABN8EMM3_9GAMM</name>
<evidence type="ECO:0000313" key="2">
    <source>
        <dbReference type="EMBL" id="CAH0991346.1"/>
    </source>
</evidence>
<accession>A0ABN8EMM3</accession>
<dbReference type="EMBL" id="CAKLPX010000001">
    <property type="protein sequence ID" value="CAH0991346.1"/>
    <property type="molecule type" value="Genomic_DNA"/>
</dbReference>
<reference evidence="2" key="1">
    <citation type="submission" date="2021-12" db="EMBL/GenBank/DDBJ databases">
        <authorList>
            <person name="Rodrigo-Torres L."/>
            <person name="Arahal R. D."/>
            <person name="Lucena T."/>
        </authorList>
    </citation>
    <scope>NUCLEOTIDE SEQUENCE</scope>
    <source>
        <strain evidence="2">CECT 8267</strain>
    </source>
</reference>
<feature type="region of interest" description="Disordered" evidence="1">
    <location>
        <begin position="21"/>
        <end position="110"/>
    </location>
</feature>
<dbReference type="Proteomes" id="UP000838100">
    <property type="component" value="Unassembled WGS sequence"/>
</dbReference>
<dbReference type="RefSeq" id="WP_237443997.1">
    <property type="nucleotide sequence ID" value="NZ_CAKLPX010000001.1"/>
</dbReference>
<keyword evidence="3" id="KW-1185">Reference proteome</keyword>
<evidence type="ECO:0000256" key="1">
    <source>
        <dbReference type="SAM" id="MobiDB-lite"/>
    </source>
</evidence>
<proteinExistence type="predicted"/>